<feature type="binding site" evidence="12">
    <location>
        <position position="238"/>
    </location>
    <ligand>
        <name>Mn(2+)</name>
        <dbReference type="ChEBI" id="CHEBI:29035"/>
        <label>2</label>
    </ligand>
</feature>
<comment type="cofactor">
    <cofactor evidence="12 13">
        <name>Mn(2+)</name>
        <dbReference type="ChEBI" id="CHEBI:29035"/>
    </cofactor>
    <text evidence="12 13">Binds 2 manganese ions per subunit.</text>
</comment>
<evidence type="ECO:0000256" key="9">
    <source>
        <dbReference type="ARBA" id="ARBA00049514"/>
    </source>
</evidence>
<proteinExistence type="inferred from homology"/>
<keyword evidence="7 12" id="KW-0464">Manganese</keyword>
<evidence type="ECO:0000256" key="2">
    <source>
        <dbReference type="ARBA" id="ARBA00022598"/>
    </source>
</evidence>
<keyword evidence="5" id="KW-0692">RNA repair</keyword>
<dbReference type="GO" id="GO:0170057">
    <property type="term" value="F:RNA ligase (GTP) activity"/>
    <property type="evidence" value="ECO:0007669"/>
    <property type="project" value="UniProtKB-EC"/>
</dbReference>
<feature type="compositionally biased region" description="Basic and acidic residues" evidence="14">
    <location>
        <begin position="413"/>
        <end position="423"/>
    </location>
</feature>
<comment type="similarity">
    <text evidence="1 13">Belongs to the RtcB family.</text>
</comment>
<keyword evidence="2 13" id="KW-0436">Ligase</keyword>
<feature type="binding site" evidence="12">
    <location>
        <position position="99"/>
    </location>
    <ligand>
        <name>Mn(2+)</name>
        <dbReference type="ChEBI" id="CHEBI:29035"/>
        <label>1</label>
    </ligand>
</feature>
<evidence type="ECO:0000256" key="11">
    <source>
        <dbReference type="PIRSR" id="PIRSR601233-2"/>
    </source>
</evidence>
<evidence type="ECO:0000313" key="15">
    <source>
        <dbReference type="EMBL" id="OGD38558.1"/>
    </source>
</evidence>
<dbReference type="EC" id="6.5.1.-" evidence="13"/>
<evidence type="ECO:0000256" key="5">
    <source>
        <dbReference type="ARBA" id="ARBA00022800"/>
    </source>
</evidence>
<dbReference type="Proteomes" id="UP000177947">
    <property type="component" value="Unassembled WGS sequence"/>
</dbReference>
<dbReference type="GO" id="GO:0005525">
    <property type="term" value="F:GTP binding"/>
    <property type="evidence" value="ECO:0007669"/>
    <property type="project" value="UniProtKB-KW"/>
</dbReference>
<evidence type="ECO:0000256" key="3">
    <source>
        <dbReference type="ARBA" id="ARBA00022723"/>
    </source>
</evidence>
<evidence type="ECO:0000313" key="16">
    <source>
        <dbReference type="Proteomes" id="UP000177947"/>
    </source>
</evidence>
<organism evidence="15 16">
    <name type="scientific">Candidatus Azambacteria bacterium RIFCSPLOWO2_01_FULL_37_9</name>
    <dbReference type="NCBI Taxonomy" id="1797297"/>
    <lineage>
        <taxon>Bacteria</taxon>
        <taxon>Candidatus Azamiibacteriota</taxon>
    </lineage>
</organism>
<feature type="binding site" evidence="11">
    <location>
        <begin position="405"/>
        <end position="408"/>
    </location>
    <ligand>
        <name>GMP</name>
        <dbReference type="ChEBI" id="CHEBI:58115"/>
    </ligand>
</feature>
<comment type="catalytic activity">
    <reaction evidence="8">
        <text>a 3'-end 3'-phospho-ribonucleotide-RNA + a 5'-end dephospho-ribonucleoside-RNA + GTP = a ribonucleotidyl-ribonucleotide-RNA + GMP + diphosphate</text>
        <dbReference type="Rhea" id="RHEA:68076"/>
        <dbReference type="Rhea" id="RHEA-COMP:10463"/>
        <dbReference type="Rhea" id="RHEA-COMP:13936"/>
        <dbReference type="Rhea" id="RHEA-COMP:17355"/>
        <dbReference type="ChEBI" id="CHEBI:33019"/>
        <dbReference type="ChEBI" id="CHEBI:37565"/>
        <dbReference type="ChEBI" id="CHEBI:58115"/>
        <dbReference type="ChEBI" id="CHEBI:83062"/>
        <dbReference type="ChEBI" id="CHEBI:138284"/>
        <dbReference type="ChEBI" id="CHEBI:173118"/>
        <dbReference type="EC" id="6.5.1.8"/>
    </reaction>
</comment>
<dbReference type="InterPro" id="IPR036025">
    <property type="entry name" value="RtcB-like_sf"/>
</dbReference>
<feature type="binding site" evidence="11">
    <location>
        <position position="386"/>
    </location>
    <ligand>
        <name>GMP</name>
        <dbReference type="ChEBI" id="CHEBI:58115"/>
    </ligand>
</feature>
<gene>
    <name evidence="13" type="primary">rtcB</name>
    <name evidence="15" type="ORF">A2907_00780</name>
</gene>
<feature type="region of interest" description="Disordered" evidence="14">
    <location>
        <begin position="400"/>
        <end position="423"/>
    </location>
</feature>
<dbReference type="GO" id="GO:0003972">
    <property type="term" value="F:RNA ligase (ATP) activity"/>
    <property type="evidence" value="ECO:0007669"/>
    <property type="project" value="TreeGrafter"/>
</dbReference>
<feature type="binding site" evidence="11">
    <location>
        <begin position="206"/>
        <end position="210"/>
    </location>
    <ligand>
        <name>GMP</name>
        <dbReference type="ChEBI" id="CHEBI:58115"/>
    </ligand>
</feature>
<keyword evidence="6 11" id="KW-0342">GTP-binding</keyword>
<evidence type="ECO:0000256" key="10">
    <source>
        <dbReference type="PIRSR" id="PIRSR601233-1"/>
    </source>
</evidence>
<reference evidence="15 16" key="1">
    <citation type="journal article" date="2016" name="Nat. Commun.">
        <title>Thousands of microbial genomes shed light on interconnected biogeochemical processes in an aquifer system.</title>
        <authorList>
            <person name="Anantharaman K."/>
            <person name="Brown C.T."/>
            <person name="Hug L.A."/>
            <person name="Sharon I."/>
            <person name="Castelle C.J."/>
            <person name="Probst A.J."/>
            <person name="Thomas B.C."/>
            <person name="Singh A."/>
            <person name="Wilkins M.J."/>
            <person name="Karaoz U."/>
            <person name="Brodie E.L."/>
            <person name="Williams K.H."/>
            <person name="Hubbard S.S."/>
            <person name="Banfield J.F."/>
        </authorList>
    </citation>
    <scope>NUCLEOTIDE SEQUENCE [LARGE SCALE GENOMIC DNA]</scope>
</reference>
<feature type="active site" description="GMP-histidine intermediate" evidence="10">
    <location>
        <position position="405"/>
    </location>
</feature>
<dbReference type="Gene3D" id="3.90.1860.10">
    <property type="entry name" value="tRNA-splicing ligase RtcB"/>
    <property type="match status" value="1"/>
</dbReference>
<protein>
    <recommendedName>
        <fullName evidence="13">tRNA-splicing ligase RtcB</fullName>
        <ecNumber evidence="13">6.5.1.-</ecNumber>
    </recommendedName>
</protein>
<feature type="binding site" evidence="12">
    <location>
        <position position="330"/>
    </location>
    <ligand>
        <name>Mn(2+)</name>
        <dbReference type="ChEBI" id="CHEBI:29035"/>
        <label>2</label>
    </ligand>
</feature>
<feature type="binding site" evidence="11">
    <location>
        <position position="481"/>
    </location>
    <ligand>
        <name>GMP</name>
        <dbReference type="ChEBI" id="CHEBI:58115"/>
    </ligand>
</feature>
<accession>A0A1F5C6T4</accession>
<evidence type="ECO:0000256" key="13">
    <source>
        <dbReference type="RuleBase" id="RU371113"/>
    </source>
</evidence>
<comment type="catalytic activity">
    <reaction evidence="9">
        <text>a 3'-end 2',3'-cyclophospho-ribonucleotide-RNA + a 5'-end dephospho-ribonucleoside-RNA + GTP + H2O = a ribonucleotidyl-ribonucleotide-RNA + GMP + diphosphate + H(+)</text>
        <dbReference type="Rhea" id="RHEA:68080"/>
        <dbReference type="Rhea" id="RHEA-COMP:10464"/>
        <dbReference type="Rhea" id="RHEA-COMP:13936"/>
        <dbReference type="Rhea" id="RHEA-COMP:17355"/>
        <dbReference type="ChEBI" id="CHEBI:15377"/>
        <dbReference type="ChEBI" id="CHEBI:15378"/>
        <dbReference type="ChEBI" id="CHEBI:33019"/>
        <dbReference type="ChEBI" id="CHEBI:37565"/>
        <dbReference type="ChEBI" id="CHEBI:58115"/>
        <dbReference type="ChEBI" id="CHEBI:83064"/>
        <dbReference type="ChEBI" id="CHEBI:138284"/>
        <dbReference type="ChEBI" id="CHEBI:173118"/>
        <dbReference type="EC" id="6.5.1.8"/>
    </reaction>
</comment>
<comment type="caution">
    <text evidence="15">The sequence shown here is derived from an EMBL/GenBank/DDBJ whole genome shotgun (WGS) entry which is preliminary data.</text>
</comment>
<name>A0A1F5C6T4_9BACT</name>
<feature type="binding site" evidence="11">
    <location>
        <begin position="330"/>
        <end position="331"/>
    </location>
    <ligand>
        <name>GMP</name>
        <dbReference type="ChEBI" id="CHEBI:58115"/>
    </ligand>
</feature>
<evidence type="ECO:0000256" key="4">
    <source>
        <dbReference type="ARBA" id="ARBA00022741"/>
    </source>
</evidence>
<evidence type="ECO:0000256" key="12">
    <source>
        <dbReference type="PIRSR" id="PIRSR601233-3"/>
    </source>
</evidence>
<dbReference type="InterPro" id="IPR001233">
    <property type="entry name" value="RtcB"/>
</dbReference>
<dbReference type="PANTHER" id="PTHR11118">
    <property type="entry name" value="RNA-SPLICING LIGASE RTCB HOMOLOG"/>
    <property type="match status" value="1"/>
</dbReference>
<dbReference type="SUPFAM" id="SSF103365">
    <property type="entry name" value="Hypothetical protein PH1602"/>
    <property type="match status" value="1"/>
</dbReference>
<comment type="subunit">
    <text evidence="13">Monomer.</text>
</comment>
<sequence>MQINKDNLIKINDYLWEIPKSFRSDMRVPARVYATEKMLEEILTDRSLNQLINVATLPGIQKYALAMPDIHEGYGFPIGGVAAMDFETGVISPGGIGYDINCGVRLLKSNLSFKDVEPYLESLARELYSEIPSGVGRGGKLRLNDDDFDEVLKRGAKWMINKEFGKENDAYFLESFGCLENADPDKVSSHAKSRGKDQLGTMGAGNHFVEVDRVHKIFDEKTAEIFGLQKNQIVVLIHTGSRGFGHQVATDYIRIMMQAMPKYGIILPDRELACVPFSSPEGKAYFDAMAAAANFAWANRQMITHEVRKSWKNILGDAGGELSVVYDVAHNIAKIEEYFMEGKHKKVIMHRKGATRAFGPGQEEIIKEYRSAGQPVLIPGSMGTASFVLVGTKDSMKESFGSSCHGAGRRMSRHEAKREVRGNELREEMEREGIHVKVGSTPGLAEEAPLAYKDVREVVDVVEGAGIAKKVAELKPIAVIKG</sequence>
<dbReference type="EMBL" id="MEYQ01000040">
    <property type="protein sequence ID" value="OGD38558.1"/>
    <property type="molecule type" value="Genomic_DNA"/>
</dbReference>
<dbReference type="PROSITE" id="PS01288">
    <property type="entry name" value="UPF0027"/>
    <property type="match status" value="1"/>
</dbReference>
<evidence type="ECO:0000256" key="7">
    <source>
        <dbReference type="ARBA" id="ARBA00023211"/>
    </source>
</evidence>
<dbReference type="GO" id="GO:0006396">
    <property type="term" value="P:RNA processing"/>
    <property type="evidence" value="ECO:0007669"/>
    <property type="project" value="InterPro"/>
</dbReference>
<evidence type="ECO:0000256" key="8">
    <source>
        <dbReference type="ARBA" id="ARBA00047746"/>
    </source>
</evidence>
<feature type="binding site" evidence="11">
    <location>
        <begin position="379"/>
        <end position="382"/>
    </location>
    <ligand>
        <name>GMP</name>
        <dbReference type="ChEBI" id="CHEBI:58115"/>
    </ligand>
</feature>
<dbReference type="AlphaFoldDB" id="A0A1F5C6T4"/>
<evidence type="ECO:0000256" key="1">
    <source>
        <dbReference type="ARBA" id="ARBA00008071"/>
    </source>
</evidence>
<dbReference type="Pfam" id="PF01139">
    <property type="entry name" value="RtcB"/>
    <property type="match status" value="1"/>
</dbReference>
<dbReference type="FunFam" id="3.90.1860.10:FF:000001">
    <property type="entry name" value="tRNA-splicing ligase RtcB homolog"/>
    <property type="match status" value="1"/>
</dbReference>
<evidence type="ECO:0000256" key="14">
    <source>
        <dbReference type="SAM" id="MobiDB-lite"/>
    </source>
</evidence>
<keyword evidence="3 12" id="KW-0479">Metal-binding</keyword>
<dbReference type="GO" id="GO:0046872">
    <property type="term" value="F:metal ion binding"/>
    <property type="evidence" value="ECO:0007669"/>
    <property type="project" value="UniProtKB-UniRule"/>
</dbReference>
<dbReference type="PANTHER" id="PTHR11118:SF1">
    <property type="entry name" value="RNA-SPLICING LIGASE RTCB HOMOLOG"/>
    <property type="match status" value="1"/>
</dbReference>
<evidence type="ECO:0000256" key="6">
    <source>
        <dbReference type="ARBA" id="ARBA00023134"/>
    </source>
</evidence>
<keyword evidence="4 11" id="KW-0547">Nucleotide-binding</keyword>
<feature type="binding site" evidence="12">
    <location>
        <position position="207"/>
    </location>
    <ligand>
        <name>Mn(2+)</name>
        <dbReference type="ChEBI" id="CHEBI:29035"/>
        <label>1</label>
    </ligand>
</feature>
<dbReference type="GO" id="GO:0042245">
    <property type="term" value="P:RNA repair"/>
    <property type="evidence" value="ECO:0007669"/>
    <property type="project" value="UniProtKB-KW"/>
</dbReference>